<dbReference type="InterPro" id="IPR002514">
    <property type="entry name" value="Transposase_8"/>
</dbReference>
<dbReference type="PANTHER" id="PTHR33609:SF1">
    <property type="entry name" value="TRANSPOSASE"/>
    <property type="match status" value="1"/>
</dbReference>
<dbReference type="GO" id="GO:0004803">
    <property type="term" value="F:transposase activity"/>
    <property type="evidence" value="ECO:0007669"/>
    <property type="project" value="InterPro"/>
</dbReference>
<dbReference type="GO" id="GO:0003677">
    <property type="term" value="F:DNA binding"/>
    <property type="evidence" value="ECO:0007669"/>
    <property type="project" value="InterPro"/>
</dbReference>
<evidence type="ECO:0000313" key="2">
    <source>
        <dbReference type="Proteomes" id="UP000007100"/>
    </source>
</evidence>
<dbReference type="SUPFAM" id="SSF46689">
    <property type="entry name" value="Homeodomain-like"/>
    <property type="match status" value="1"/>
</dbReference>
<dbReference type="GO" id="GO:0006313">
    <property type="term" value="P:DNA transposition"/>
    <property type="evidence" value="ECO:0007669"/>
    <property type="project" value="InterPro"/>
</dbReference>
<dbReference type="EMBL" id="AP012035">
    <property type="protein sequence ID" value="BAJ81257.1"/>
    <property type="molecule type" value="Genomic_DNA"/>
</dbReference>
<dbReference type="InterPro" id="IPR009057">
    <property type="entry name" value="Homeodomain-like_sf"/>
</dbReference>
<dbReference type="InterPro" id="IPR052546">
    <property type="entry name" value="Transposase_8_domain"/>
</dbReference>
<sequence length="78" mass="8631">MCEAEIVLAQGGTVADACRRIGVTEQSNYPWCKEYGGLKIDQVPRMKDLERENARLKRLVADLSLGKPILTEAARGNL</sequence>
<dbReference type="HOGENOM" id="CLU_027402_34_1_5"/>
<evidence type="ECO:0000313" key="1">
    <source>
        <dbReference type="EMBL" id="BAJ81257.1"/>
    </source>
</evidence>
<dbReference type="AlphaFoldDB" id="F0IZP7"/>
<protein>
    <submittedName>
        <fullName evidence="1">Putative transposase</fullName>
    </submittedName>
</protein>
<dbReference type="KEGG" id="amv:ACMV_19100"/>
<accession>F0IZP7</accession>
<dbReference type="Proteomes" id="UP000007100">
    <property type="component" value="Chromosome"/>
</dbReference>
<reference evidence="1 2" key="1">
    <citation type="submission" date="2010-12" db="EMBL/GenBank/DDBJ databases">
        <title>Whole genome sequence of Acidiphilium multivorum AIU301.</title>
        <authorList>
            <person name="Narita-Yamada S."/>
            <person name="Nakamura S."/>
            <person name="Ito N."/>
            <person name="Takarada H."/>
            <person name="Katano Y."/>
            <person name="Nakazawa H."/>
            <person name="Hosoyama A."/>
            <person name="Yamada R."/>
            <person name="Fujita N."/>
        </authorList>
    </citation>
    <scope>NUCLEOTIDE SEQUENCE [LARGE SCALE GENOMIC DNA]</scope>
    <source>
        <strain evidence="2">DSM 11245 / JCM 8867 / AIU301</strain>
    </source>
</reference>
<name>F0IZP7_ACIMA</name>
<dbReference type="PANTHER" id="PTHR33609">
    <property type="entry name" value="LOW CALCIUM RESPONSE LOCUS PROTEIN S"/>
    <property type="match status" value="1"/>
</dbReference>
<gene>
    <name evidence="1" type="ordered locus">ACMV_19100</name>
</gene>
<proteinExistence type="predicted"/>
<organism evidence="1 2">
    <name type="scientific">Acidiphilium multivorum (strain DSM 11245 / JCM 8867 / NBRC 100883 / AIU 301)</name>
    <dbReference type="NCBI Taxonomy" id="926570"/>
    <lineage>
        <taxon>Bacteria</taxon>
        <taxon>Pseudomonadati</taxon>
        <taxon>Pseudomonadota</taxon>
        <taxon>Alphaproteobacteria</taxon>
        <taxon>Acetobacterales</taxon>
        <taxon>Acidocellaceae</taxon>
        <taxon>Acidiphilium</taxon>
    </lineage>
</organism>
<keyword evidence="2" id="KW-1185">Reference proteome</keyword>
<dbReference type="Pfam" id="PF01527">
    <property type="entry name" value="HTH_Tnp_1"/>
    <property type="match status" value="1"/>
</dbReference>